<evidence type="ECO:0000313" key="3">
    <source>
        <dbReference type="Proteomes" id="UP001595660"/>
    </source>
</evidence>
<dbReference type="Proteomes" id="UP001595660">
    <property type="component" value="Unassembled WGS sequence"/>
</dbReference>
<dbReference type="InterPro" id="IPR029044">
    <property type="entry name" value="Nucleotide-diphossugar_trans"/>
</dbReference>
<keyword evidence="3" id="KW-1185">Reference proteome</keyword>
<dbReference type="InterPro" id="IPR001173">
    <property type="entry name" value="Glyco_trans_2-like"/>
</dbReference>
<organism evidence="2 3">
    <name type="scientific">Halobacterium litoreum</name>
    <dbReference type="NCBI Taxonomy" id="2039234"/>
    <lineage>
        <taxon>Archaea</taxon>
        <taxon>Methanobacteriati</taxon>
        <taxon>Methanobacteriota</taxon>
        <taxon>Stenosarchaea group</taxon>
        <taxon>Halobacteria</taxon>
        <taxon>Halobacteriales</taxon>
        <taxon>Halobacteriaceae</taxon>
        <taxon>Halobacterium</taxon>
    </lineage>
</organism>
<comment type="caution">
    <text evidence="2">The sequence shown here is derived from an EMBL/GenBank/DDBJ whole genome shotgun (WGS) entry which is preliminary data.</text>
</comment>
<dbReference type="PANTHER" id="PTHR22916">
    <property type="entry name" value="GLYCOSYLTRANSFERASE"/>
    <property type="match status" value="1"/>
</dbReference>
<dbReference type="PANTHER" id="PTHR22916:SF3">
    <property type="entry name" value="UDP-GLCNAC:BETAGAL BETA-1,3-N-ACETYLGLUCOSAMINYLTRANSFERASE-LIKE PROTEIN 1"/>
    <property type="match status" value="1"/>
</dbReference>
<dbReference type="Gene3D" id="3.90.550.10">
    <property type="entry name" value="Spore Coat Polysaccharide Biosynthesis Protein SpsA, Chain A"/>
    <property type="match status" value="1"/>
</dbReference>
<dbReference type="CDD" id="cd00761">
    <property type="entry name" value="Glyco_tranf_GTA_type"/>
    <property type="match status" value="1"/>
</dbReference>
<proteinExistence type="predicted"/>
<reference evidence="2 3" key="1">
    <citation type="journal article" date="2019" name="Int. J. Syst. Evol. Microbiol.">
        <title>The Global Catalogue of Microorganisms (GCM) 10K type strain sequencing project: providing services to taxonomists for standard genome sequencing and annotation.</title>
        <authorList>
            <consortium name="The Broad Institute Genomics Platform"/>
            <consortium name="The Broad Institute Genome Sequencing Center for Infectious Disease"/>
            <person name="Wu L."/>
            <person name="Ma J."/>
        </authorList>
    </citation>
    <scope>NUCLEOTIDE SEQUENCE [LARGE SCALE GENOMIC DNA]</scope>
    <source>
        <strain evidence="2 3">CGMCC 1.12562</strain>
    </source>
</reference>
<dbReference type="AlphaFoldDB" id="A0ABD5NBN3"/>
<gene>
    <name evidence="2" type="ORF">ACFOKC_03080</name>
</gene>
<dbReference type="GO" id="GO:0016758">
    <property type="term" value="F:hexosyltransferase activity"/>
    <property type="evidence" value="ECO:0007669"/>
    <property type="project" value="UniProtKB-ARBA"/>
</dbReference>
<sequence length="305" mass="34045">MPTVSVIVPTYNRADSLPRTIDSVLAQTHDDLELVVVDDASTDDTRAVVERYDDDRVTYLAHATNRGGSAARNTGIWESDGDYVAFLDSDDEWHPEKLERQVRELESRSDDWVAAYCGVEMVRENGENPVLGWLRRQFGRLSETEGAEGGEELVADVLADDLHTSAGSTLLVERPVAERVDGFDESFDRFQDPEFLVRVLREGRLAYVDDPLVSRYASGNPSADELRDADEHYLRTFSDTVERLEAGGRDVRGAHAYFLAKCYLAEGRFRTGARYLRRARRPRPRQYPGLAASVVTGVGSAVGGR</sequence>
<accession>A0ABD5NBN3</accession>
<dbReference type="Pfam" id="PF00535">
    <property type="entry name" value="Glycos_transf_2"/>
    <property type="match status" value="1"/>
</dbReference>
<dbReference type="SUPFAM" id="SSF53448">
    <property type="entry name" value="Nucleotide-diphospho-sugar transferases"/>
    <property type="match status" value="1"/>
</dbReference>
<dbReference type="GeneID" id="69117385"/>
<dbReference type="RefSeq" id="WP_232572155.1">
    <property type="nucleotide sequence ID" value="NZ_CP089466.1"/>
</dbReference>
<name>A0ABD5NBN3_9EURY</name>
<protein>
    <submittedName>
        <fullName evidence="2">Glycosyltransferase family 2 protein</fullName>
    </submittedName>
</protein>
<evidence type="ECO:0000313" key="2">
    <source>
        <dbReference type="EMBL" id="MFC3476700.1"/>
    </source>
</evidence>
<feature type="domain" description="Glycosyltransferase 2-like" evidence="1">
    <location>
        <begin position="5"/>
        <end position="113"/>
    </location>
</feature>
<evidence type="ECO:0000259" key="1">
    <source>
        <dbReference type="Pfam" id="PF00535"/>
    </source>
</evidence>
<dbReference type="EMBL" id="JBHRWN010000002">
    <property type="protein sequence ID" value="MFC3476700.1"/>
    <property type="molecule type" value="Genomic_DNA"/>
</dbReference>